<comment type="caution">
    <text evidence="8">The sequence shown here is derived from an EMBL/GenBank/DDBJ whole genome shotgun (WGS) entry which is preliminary data.</text>
</comment>
<dbReference type="EMBL" id="BJMM01000026">
    <property type="protein sequence ID" value="GEB52060.1"/>
    <property type="molecule type" value="Genomic_DNA"/>
</dbReference>
<name>A0A4Y3R890_STRCI</name>
<keyword evidence="5" id="KW-0520">NAD</keyword>
<reference evidence="8 9" key="1">
    <citation type="submission" date="2019-06" db="EMBL/GenBank/DDBJ databases">
        <title>Whole genome shotgun sequence of Streptomyces cacaoi subsp. cacaoi NBRC 12748.</title>
        <authorList>
            <person name="Hosoyama A."/>
            <person name="Uohara A."/>
            <person name="Ohji S."/>
            <person name="Ichikawa N."/>
        </authorList>
    </citation>
    <scope>NUCLEOTIDE SEQUENCE [LARGE SCALE GENOMIC DNA]</scope>
    <source>
        <strain evidence="8 9">NBRC 12748</strain>
    </source>
</reference>
<feature type="domain" description="FAD/NAD(P)-binding" evidence="7">
    <location>
        <begin position="249"/>
        <end position="465"/>
    </location>
</feature>
<gene>
    <name evidence="8" type="ORF">SCA03_46110</name>
</gene>
<evidence type="ECO:0000313" key="9">
    <source>
        <dbReference type="Proteomes" id="UP000319210"/>
    </source>
</evidence>
<evidence type="ECO:0000256" key="5">
    <source>
        <dbReference type="ARBA" id="ARBA00023027"/>
    </source>
</evidence>
<feature type="compositionally biased region" description="Low complexity" evidence="6">
    <location>
        <begin position="225"/>
        <end position="237"/>
    </location>
</feature>
<keyword evidence="3" id="KW-0274">FAD</keyword>
<dbReference type="AlphaFoldDB" id="A0A4Y3R890"/>
<keyword evidence="9" id="KW-1185">Reference proteome</keyword>
<comment type="similarity">
    <text evidence="1">Belongs to the NADH dehydrogenase family.</text>
</comment>
<feature type="compositionally biased region" description="Basic and acidic residues" evidence="6">
    <location>
        <begin position="69"/>
        <end position="86"/>
    </location>
</feature>
<feature type="compositionally biased region" description="Basic and acidic residues" evidence="6">
    <location>
        <begin position="238"/>
        <end position="249"/>
    </location>
</feature>
<protein>
    <submittedName>
        <fullName evidence="8">NADH dehydrogenase</fullName>
    </submittedName>
</protein>
<evidence type="ECO:0000313" key="8">
    <source>
        <dbReference type="EMBL" id="GEB52060.1"/>
    </source>
</evidence>
<dbReference type="Proteomes" id="UP000319210">
    <property type="component" value="Unassembled WGS sequence"/>
</dbReference>
<dbReference type="SUPFAM" id="SSF51905">
    <property type="entry name" value="FAD/NAD(P)-binding domain"/>
    <property type="match status" value="1"/>
</dbReference>
<feature type="region of interest" description="Disordered" evidence="6">
    <location>
        <begin position="208"/>
        <end position="249"/>
    </location>
</feature>
<organism evidence="8 9">
    <name type="scientific">Streptomyces cacaoi</name>
    <dbReference type="NCBI Taxonomy" id="1898"/>
    <lineage>
        <taxon>Bacteria</taxon>
        <taxon>Bacillati</taxon>
        <taxon>Actinomycetota</taxon>
        <taxon>Actinomycetes</taxon>
        <taxon>Kitasatosporales</taxon>
        <taxon>Streptomycetaceae</taxon>
        <taxon>Streptomyces</taxon>
    </lineage>
</organism>
<dbReference type="InterPro" id="IPR045024">
    <property type="entry name" value="NDH-2"/>
</dbReference>
<evidence type="ECO:0000256" key="6">
    <source>
        <dbReference type="SAM" id="MobiDB-lite"/>
    </source>
</evidence>
<dbReference type="InterPro" id="IPR036188">
    <property type="entry name" value="FAD/NAD-bd_sf"/>
</dbReference>
<dbReference type="Pfam" id="PF07992">
    <property type="entry name" value="Pyr_redox_2"/>
    <property type="match status" value="1"/>
</dbReference>
<evidence type="ECO:0000259" key="7">
    <source>
        <dbReference type="Pfam" id="PF07992"/>
    </source>
</evidence>
<evidence type="ECO:0000256" key="4">
    <source>
        <dbReference type="ARBA" id="ARBA00023002"/>
    </source>
</evidence>
<feature type="region of interest" description="Disordered" evidence="6">
    <location>
        <begin position="40"/>
        <end position="144"/>
    </location>
</feature>
<dbReference type="PANTHER" id="PTHR43706">
    <property type="entry name" value="NADH DEHYDROGENASE"/>
    <property type="match status" value="1"/>
</dbReference>
<dbReference type="PANTHER" id="PTHR43706:SF45">
    <property type="entry name" value="NADH DEHYDROGENASE-LIKE PROTEIN RV1812C"/>
    <property type="match status" value="1"/>
</dbReference>
<keyword evidence="2" id="KW-0285">Flavoprotein</keyword>
<proteinExistence type="inferred from homology"/>
<dbReference type="Gene3D" id="3.50.50.100">
    <property type="match status" value="1"/>
</dbReference>
<dbReference type="InterPro" id="IPR023753">
    <property type="entry name" value="FAD/NAD-binding_dom"/>
</dbReference>
<accession>A0A4Y3R890</accession>
<keyword evidence="4" id="KW-0560">Oxidoreductase</keyword>
<evidence type="ECO:0000256" key="2">
    <source>
        <dbReference type="ARBA" id="ARBA00022630"/>
    </source>
</evidence>
<feature type="region of interest" description="Disordered" evidence="6">
    <location>
        <begin position="466"/>
        <end position="497"/>
    </location>
</feature>
<evidence type="ECO:0000256" key="3">
    <source>
        <dbReference type="ARBA" id="ARBA00022827"/>
    </source>
</evidence>
<sequence length="621" mass="65806">MTKATKEPAHILVVGGGYVGMYTALRLQRRLKGRLVPAHDLLRDPAQQPVTPPDAAPNARELQGSSDTQPEHRPPRPRGPADHADTAPHAAEPASGAARDDAALPGPSGAPHGGHAGTATDGGTEHADDGAEGDGQPPSEVTITVLDPDPYMTYQPFLPEAAAGSLSPRHVVVPLRRVLPGCRVLVGEARRIDHDRRIAYVSTLATAETDTATRSDAPVPPPLGASPQGARPAGGPPRSDDGGRAPEPRTLELPYSELVLAPGSVSRALPVPGLAEHAIGFKTIEEAIGLRNHVLEQLDIASSTRDPAVRDAALTFVFVGGGYAGVEALAELEDMARYACRYYHNVSADDLRFLLVEAEDRILPEVGAEMGGHALRELRSRNIDVRLGTRLDSCTGRVAALSDGSRHPARTIVWTAGVKPHPVLAATGLPLTEKGRLLCEPTLRVEGTPHAWAAGDAAAVPDLAAAEAAREDGAGEQTEEPENSHRSGSCGGGDPHAQLCAPNAQHAVRQARRLADNLVASLDGKPLTPYRHAHAGSVASLGLHKGVARVYGRKFKGRPAWLLHRIYHLSRVPTFNRKARVLSEWVLSGLFKREIVSLGSLEHPRAEFELAAGGRRPSEDS</sequence>
<evidence type="ECO:0000256" key="1">
    <source>
        <dbReference type="ARBA" id="ARBA00005272"/>
    </source>
</evidence>
<dbReference type="GO" id="GO:0003954">
    <property type="term" value="F:NADH dehydrogenase activity"/>
    <property type="evidence" value="ECO:0007669"/>
    <property type="project" value="InterPro"/>
</dbReference>
<feature type="compositionally biased region" description="Low complexity" evidence="6">
    <location>
        <begin position="87"/>
        <end position="110"/>
    </location>
</feature>